<comment type="caution">
    <text evidence="1">The sequence shown here is derived from an EMBL/GenBank/DDBJ whole genome shotgun (WGS) entry which is preliminary data.</text>
</comment>
<sequence>MKRLHRLDEVDSDTSIGDKLRKCLELDIPVLIQVPASMDVWAIDPKLNQLTKKDVVLSESNVVTQLPLRIHLLDGQSLSPSEKPHIHTSDLAASTKLAHVEYLQLKHGDISRLLALHQLELSKFDAVFVYDNDTREYSLCKSVPVSRYSFSIDETDSRANLESALIGKIKFSDRELDYVLCNQYSGEEQYNHPVDIIENCSVTQSECWILEEHLSLLTFDNSSYETSRFFLEPRFHISTAFVELSKAAFELLEMGKKPISGGTSGYLASKHKCFKPKYVREGGTWIINRSKKEPGNNYFEKLKGIFETYWAGKHNQDNAEVRRVTQNVIYILETELGLKSSSADGVEMILRPDKYK</sequence>
<protein>
    <submittedName>
        <fullName evidence="1">Uncharacterized protein</fullName>
    </submittedName>
</protein>
<proteinExistence type="predicted"/>
<evidence type="ECO:0000313" key="1">
    <source>
        <dbReference type="EMBL" id="OHY94902.1"/>
    </source>
</evidence>
<gene>
    <name evidence="1" type="ORF">BI375_14735</name>
</gene>
<dbReference type="Proteomes" id="UP000180133">
    <property type="component" value="Unassembled WGS sequence"/>
</dbReference>
<evidence type="ECO:0000313" key="2">
    <source>
        <dbReference type="Proteomes" id="UP000180133"/>
    </source>
</evidence>
<name>A0ABX3DBU5_9VIBR</name>
<organism evidence="1 2">
    <name type="scientific">Vibrio rotiferianus</name>
    <dbReference type="NCBI Taxonomy" id="190895"/>
    <lineage>
        <taxon>Bacteria</taxon>
        <taxon>Pseudomonadati</taxon>
        <taxon>Pseudomonadota</taxon>
        <taxon>Gammaproteobacteria</taxon>
        <taxon>Vibrionales</taxon>
        <taxon>Vibrionaceae</taxon>
        <taxon>Vibrio</taxon>
    </lineage>
</organism>
<dbReference type="EMBL" id="MKFT01000004">
    <property type="protein sequence ID" value="OHY94902.1"/>
    <property type="molecule type" value="Genomic_DNA"/>
</dbReference>
<reference evidence="1 2" key="1">
    <citation type="submission" date="2016-09" db="EMBL/GenBank/DDBJ databases">
        <title>Isolation, identification and antibiotic sensitivity analysis of bacterial pathogen from juvenile Hippocampus erectus with tail-rotted disease.</title>
        <authorList>
            <person name="Yang Q."/>
        </authorList>
    </citation>
    <scope>NUCLEOTIDE SEQUENCE [LARGE SCALE GENOMIC DNA]</scope>
    <source>
        <strain evidence="1 2">HM-10</strain>
    </source>
</reference>
<accession>A0ABX3DBU5</accession>
<keyword evidence="2" id="KW-1185">Reference proteome</keyword>